<sequence>MTIIRDNNYKKLTIHQRLLLEVKKVSLTELNWKKPLASQVISEAQRCNSSTLEDSWTNPAFGPEYAESQNEGTYVTNAIAPAIRASLKDLPYGSSSFVSTAERQSSASADRKGEGRRGRKLDTMFIIQF</sequence>
<feature type="compositionally biased region" description="Polar residues" evidence="1">
    <location>
        <begin position="97"/>
        <end position="108"/>
    </location>
</feature>
<accession>A0A397VAY8</accession>
<comment type="caution">
    <text evidence="2">The sequence shown here is derived from an EMBL/GenBank/DDBJ whole genome shotgun (WGS) entry which is preliminary data.</text>
</comment>
<name>A0A397VAY8_9GLOM</name>
<feature type="region of interest" description="Disordered" evidence="1">
    <location>
        <begin position="97"/>
        <end position="117"/>
    </location>
</feature>
<dbReference type="AlphaFoldDB" id="A0A397VAY8"/>
<proteinExistence type="predicted"/>
<keyword evidence="3" id="KW-1185">Reference proteome</keyword>
<reference evidence="2 3" key="1">
    <citation type="submission" date="2018-06" db="EMBL/GenBank/DDBJ databases">
        <title>Comparative genomics reveals the genomic features of Rhizophagus irregularis, R. cerebriforme, R. diaphanum and Gigaspora rosea, and their symbiotic lifestyle signature.</title>
        <authorList>
            <person name="Morin E."/>
            <person name="San Clemente H."/>
            <person name="Chen E.C.H."/>
            <person name="De La Providencia I."/>
            <person name="Hainaut M."/>
            <person name="Kuo A."/>
            <person name="Kohler A."/>
            <person name="Murat C."/>
            <person name="Tang N."/>
            <person name="Roy S."/>
            <person name="Loubradou J."/>
            <person name="Henrissat B."/>
            <person name="Grigoriev I.V."/>
            <person name="Corradi N."/>
            <person name="Roux C."/>
            <person name="Martin F.M."/>
        </authorList>
    </citation>
    <scope>NUCLEOTIDE SEQUENCE [LARGE SCALE GENOMIC DNA]</scope>
    <source>
        <strain evidence="2 3">DAOM 194757</strain>
    </source>
</reference>
<evidence type="ECO:0000256" key="1">
    <source>
        <dbReference type="SAM" id="MobiDB-lite"/>
    </source>
</evidence>
<dbReference type="Proteomes" id="UP000266673">
    <property type="component" value="Unassembled WGS sequence"/>
</dbReference>
<evidence type="ECO:0000313" key="3">
    <source>
        <dbReference type="Proteomes" id="UP000266673"/>
    </source>
</evidence>
<dbReference type="EMBL" id="QKWP01000627">
    <property type="protein sequence ID" value="RIB17153.1"/>
    <property type="molecule type" value="Genomic_DNA"/>
</dbReference>
<gene>
    <name evidence="2" type="ORF">C2G38_2188140</name>
</gene>
<evidence type="ECO:0000313" key="2">
    <source>
        <dbReference type="EMBL" id="RIB17153.1"/>
    </source>
</evidence>
<dbReference type="OrthoDB" id="2441748at2759"/>
<protein>
    <submittedName>
        <fullName evidence="2">Uncharacterized protein</fullName>
    </submittedName>
</protein>
<organism evidence="2 3">
    <name type="scientific">Gigaspora rosea</name>
    <dbReference type="NCBI Taxonomy" id="44941"/>
    <lineage>
        <taxon>Eukaryota</taxon>
        <taxon>Fungi</taxon>
        <taxon>Fungi incertae sedis</taxon>
        <taxon>Mucoromycota</taxon>
        <taxon>Glomeromycotina</taxon>
        <taxon>Glomeromycetes</taxon>
        <taxon>Diversisporales</taxon>
        <taxon>Gigasporaceae</taxon>
        <taxon>Gigaspora</taxon>
    </lineage>
</organism>